<evidence type="ECO:0000259" key="1">
    <source>
        <dbReference type="Pfam" id="PF01979"/>
    </source>
</evidence>
<accession>A0A4R6JED0</accession>
<feature type="domain" description="Amidohydrolase-related" evidence="1">
    <location>
        <begin position="404"/>
        <end position="500"/>
    </location>
</feature>
<organism evidence="2 3">
    <name type="scientific">Kribbella caucasensis</name>
    <dbReference type="NCBI Taxonomy" id="2512215"/>
    <lineage>
        <taxon>Bacteria</taxon>
        <taxon>Bacillati</taxon>
        <taxon>Actinomycetota</taxon>
        <taxon>Actinomycetes</taxon>
        <taxon>Propionibacteriales</taxon>
        <taxon>Kribbellaceae</taxon>
        <taxon>Kribbella</taxon>
    </lineage>
</organism>
<dbReference type="NCBIfam" id="TIGR01409">
    <property type="entry name" value="TAT_signal_seq"/>
    <property type="match status" value="1"/>
</dbReference>
<name>A0A4R6JED0_9ACTN</name>
<dbReference type="EMBL" id="SNWQ01000028">
    <property type="protein sequence ID" value="TDO34260.1"/>
    <property type="molecule type" value="Genomic_DNA"/>
</dbReference>
<dbReference type="Pfam" id="PF01979">
    <property type="entry name" value="Amidohydro_1"/>
    <property type="match status" value="1"/>
</dbReference>
<dbReference type="SUPFAM" id="SSF51338">
    <property type="entry name" value="Composite domain of metallo-dependent hydrolases"/>
    <property type="match status" value="1"/>
</dbReference>
<dbReference type="SUPFAM" id="SSF51556">
    <property type="entry name" value="Metallo-dependent hydrolases"/>
    <property type="match status" value="1"/>
</dbReference>
<dbReference type="PROSITE" id="PS51318">
    <property type="entry name" value="TAT"/>
    <property type="match status" value="1"/>
</dbReference>
<dbReference type="InterPro" id="IPR019546">
    <property type="entry name" value="TAT_signal_bac_arc"/>
</dbReference>
<dbReference type="AlphaFoldDB" id="A0A4R6JED0"/>
<reference evidence="2 3" key="1">
    <citation type="submission" date="2019-03" db="EMBL/GenBank/DDBJ databases">
        <title>Genomic Encyclopedia of Type Strains, Phase III (KMG-III): the genomes of soil and plant-associated and newly described type strains.</title>
        <authorList>
            <person name="Whitman W."/>
        </authorList>
    </citation>
    <scope>NUCLEOTIDE SEQUENCE [LARGE SCALE GENOMIC DNA]</scope>
    <source>
        <strain evidence="2 3">VKM Ac-2527</strain>
    </source>
</reference>
<dbReference type="Proteomes" id="UP000295388">
    <property type="component" value="Unassembled WGS sequence"/>
</dbReference>
<comment type="caution">
    <text evidence="2">The sequence shown here is derived from an EMBL/GenBank/DDBJ whole genome shotgun (WGS) entry which is preliminary data.</text>
</comment>
<dbReference type="InterPro" id="IPR006680">
    <property type="entry name" value="Amidohydro-rel"/>
</dbReference>
<keyword evidence="3" id="KW-1185">Reference proteome</keyword>
<gene>
    <name evidence="2" type="ORF">EV643_12845</name>
</gene>
<dbReference type="GO" id="GO:0016810">
    <property type="term" value="F:hydrolase activity, acting on carbon-nitrogen (but not peptide) bonds"/>
    <property type="evidence" value="ECO:0007669"/>
    <property type="project" value="InterPro"/>
</dbReference>
<dbReference type="Gene3D" id="2.30.40.10">
    <property type="entry name" value="Urease, subunit C, domain 1"/>
    <property type="match status" value="2"/>
</dbReference>
<evidence type="ECO:0000313" key="3">
    <source>
        <dbReference type="Proteomes" id="UP000295388"/>
    </source>
</evidence>
<sequence length="539" mass="58161">MVDFSLPGIGQVLPLTQRLESRIVEGMNSSRRQFLARTTVAGAAVVAGGSLTSSASALVRPLAAVGTTRIALTDVTVIDVATGHRARHQTVLISGDRIIAVGRNLPVPHDATAIDLTGKYVIPGLADMHVHSVGDDRISPPLYLANGLTTVREMSGNDTVYGWRDRIDAGTLLGPRMIVGSKIIDGDPTLWDTSVIDVHVVKDEAAARSAVREAKGYGADFIKVYSRLNPTAYRAILDEARRQGLTVHGHGPDQVTIEQASAAGQRSIEHIHAVALSVSSREHEVRRMLQAISVQPGGYNSWFRQLHPIEWIAANSFSQSRAAEVFGTLRRNRTRVTPTLTMHSVLDMPDYAALDPALKKYLSADALWGFDYAVEQLYKPNRTAEEIARQRDMWAYRQRFVGELFAHGVPVLAGTDTGTPYSVPGFSLHQELELLVGAGATPRQALYAATVEPARFLGLGDDLGSVTPRTIADLVVLDADPLTDIRNTRRIHSVVTRGRVISPQARSRMLADVEAAVKDPPGTAAIPAGGCCGTRPPGQ</sequence>
<dbReference type="PANTHER" id="PTHR43135:SF3">
    <property type="entry name" value="ALPHA-D-RIBOSE 1-METHYLPHOSPHONATE 5-TRIPHOSPHATE DIPHOSPHATASE"/>
    <property type="match status" value="1"/>
</dbReference>
<evidence type="ECO:0000313" key="2">
    <source>
        <dbReference type="EMBL" id="TDO34260.1"/>
    </source>
</evidence>
<dbReference type="Gene3D" id="3.20.20.140">
    <property type="entry name" value="Metal-dependent hydrolases"/>
    <property type="match status" value="2"/>
</dbReference>
<dbReference type="PANTHER" id="PTHR43135">
    <property type="entry name" value="ALPHA-D-RIBOSE 1-METHYLPHOSPHONATE 5-TRIPHOSPHATE DIPHOSPHATASE"/>
    <property type="match status" value="1"/>
</dbReference>
<protein>
    <submittedName>
        <fullName evidence="2">Secreted protein</fullName>
    </submittedName>
</protein>
<dbReference type="InterPro" id="IPR006311">
    <property type="entry name" value="TAT_signal"/>
</dbReference>
<dbReference type="InterPro" id="IPR011059">
    <property type="entry name" value="Metal-dep_hydrolase_composite"/>
</dbReference>
<proteinExistence type="predicted"/>
<dbReference type="InterPro" id="IPR032466">
    <property type="entry name" value="Metal_Hydrolase"/>
</dbReference>
<dbReference type="InterPro" id="IPR051781">
    <property type="entry name" value="Metallo-dep_Hydrolase"/>
</dbReference>